<dbReference type="EMBL" id="KE561265">
    <property type="protein sequence ID" value="EPZ31291.1"/>
    <property type="molecule type" value="Genomic_DNA"/>
</dbReference>
<keyword evidence="2" id="KW-1185">Reference proteome</keyword>
<dbReference type="Proteomes" id="UP000030755">
    <property type="component" value="Unassembled WGS sequence"/>
</dbReference>
<organism evidence="1 2">
    <name type="scientific">Rozella allomycis (strain CSF55)</name>
    <dbReference type="NCBI Taxonomy" id="988480"/>
    <lineage>
        <taxon>Eukaryota</taxon>
        <taxon>Fungi</taxon>
        <taxon>Fungi incertae sedis</taxon>
        <taxon>Cryptomycota</taxon>
        <taxon>Cryptomycota incertae sedis</taxon>
        <taxon>Rozella</taxon>
    </lineage>
</organism>
<evidence type="ECO:0000313" key="2">
    <source>
        <dbReference type="Proteomes" id="UP000030755"/>
    </source>
</evidence>
<name>A0A075ARD9_ROZAC</name>
<dbReference type="HOGENOM" id="CLU_1563765_0_0_1"/>
<protein>
    <submittedName>
        <fullName evidence="1">Uncharacterized protein</fullName>
    </submittedName>
</protein>
<dbReference type="AlphaFoldDB" id="A0A075ARD9"/>
<reference evidence="1 2" key="1">
    <citation type="journal article" date="2013" name="Curr. Biol.">
        <title>Shared signatures of parasitism and phylogenomics unite Cryptomycota and microsporidia.</title>
        <authorList>
            <person name="James T.Y."/>
            <person name="Pelin A."/>
            <person name="Bonen L."/>
            <person name="Ahrendt S."/>
            <person name="Sain D."/>
            <person name="Corradi N."/>
            <person name="Stajich J.E."/>
        </authorList>
    </citation>
    <scope>NUCLEOTIDE SEQUENCE [LARGE SCALE GENOMIC DNA]</scope>
    <source>
        <strain evidence="1 2">CSF55</strain>
    </source>
</reference>
<sequence>MVDGETPSQRVDRVSQKVTFLKKSLHADYVNNMNRINGKQNHIWNQVENCVGHNSTKFHIEQLDDYHTLIKELVGKWELIMNSIKAPFVGNGILFPPEQQNNLFQVCNGISQQLMVQPDDFLPNISRIKKKIVELQNEILSKAPEDIANQINEFGRLKNMLESIKIIENEF</sequence>
<accession>A0A075ARD9</accession>
<evidence type="ECO:0000313" key="1">
    <source>
        <dbReference type="EMBL" id="EPZ31291.1"/>
    </source>
</evidence>
<proteinExistence type="predicted"/>
<gene>
    <name evidence="1" type="ORF">O9G_000936</name>
</gene>